<dbReference type="SMR" id="A0A0C4Y8K6"/>
<dbReference type="PATRIC" id="fig|28901.819.peg.1276"/>
<dbReference type="SUPFAM" id="SSF55729">
    <property type="entry name" value="Acyl-CoA N-acyltransferases (Nat)"/>
    <property type="match status" value="1"/>
</dbReference>
<organism evidence="2">
    <name type="scientific">Salmonella enterica</name>
    <name type="common">Salmonella choleraesuis</name>
    <dbReference type="NCBI Taxonomy" id="28901"/>
    <lineage>
        <taxon>Bacteria</taxon>
        <taxon>Pseudomonadati</taxon>
        <taxon>Pseudomonadota</taxon>
        <taxon>Gammaproteobacteria</taxon>
        <taxon>Enterobacterales</taxon>
        <taxon>Enterobacteriaceae</taxon>
        <taxon>Salmonella</taxon>
    </lineage>
</organism>
<dbReference type="GO" id="GO:0016747">
    <property type="term" value="F:acyltransferase activity, transferring groups other than amino-acyl groups"/>
    <property type="evidence" value="ECO:0007669"/>
    <property type="project" value="InterPro"/>
</dbReference>
<dbReference type="RefSeq" id="WP_038404949.1">
    <property type="nucleotide sequence ID" value="NZ_BCNZ01000065.1"/>
</dbReference>
<dbReference type="InterPro" id="IPR000182">
    <property type="entry name" value="GNAT_dom"/>
</dbReference>
<dbReference type="EMBL" id="KM823522">
    <property type="protein sequence ID" value="AJF48922.1"/>
    <property type="molecule type" value="Genomic_DNA"/>
</dbReference>
<evidence type="ECO:0000313" key="2">
    <source>
        <dbReference type="EMBL" id="AJF48922.1"/>
    </source>
</evidence>
<dbReference type="EMBL" id="KM823523">
    <property type="protein sequence ID" value="AJF48924.1"/>
    <property type="molecule type" value="Genomic_DNA"/>
</dbReference>
<dbReference type="Pfam" id="PF00583">
    <property type="entry name" value="Acetyltransf_1"/>
    <property type="match status" value="1"/>
</dbReference>
<dbReference type="AlphaFoldDB" id="A0A0C4Y8K6"/>
<dbReference type="InterPro" id="IPR016181">
    <property type="entry name" value="Acyl_CoA_acyltransferase"/>
</dbReference>
<proteinExistence type="predicted"/>
<name>A0A0C4Y8K6_SALER</name>
<dbReference type="NCBIfam" id="NF033083">
    <property type="entry name" value="AAC_3_I"/>
    <property type="match status" value="1"/>
</dbReference>
<protein>
    <submittedName>
        <fullName evidence="2">Aac(3-Id) protein</fullName>
    </submittedName>
</protein>
<reference evidence="2" key="1">
    <citation type="submission" date="2014-10" db="EMBL/GenBank/DDBJ databases">
        <title>Multi-drug Resistant Salmonella from beef, dairy cattle and animal products in Pastoral and Agro-pastoralist zones of Tanzania: Prevalence and molecular characterization.</title>
        <authorList>
            <person name="Medardus J.J."/>
            <person name="Kashoma I.P."/>
            <person name="Molla B.Z."/>
            <person name="Kazwala R.R."/>
            <person name="Gebreyes W.A."/>
        </authorList>
    </citation>
    <scope>NUCLEOTIDE SEQUENCE</scope>
    <source>
        <strain evidence="2">S16485</strain>
        <strain evidence="3">S16486</strain>
    </source>
</reference>
<dbReference type="PROSITE" id="PS51186">
    <property type="entry name" value="GNAT"/>
    <property type="match status" value="1"/>
</dbReference>
<dbReference type="Gene3D" id="3.40.630.30">
    <property type="match status" value="1"/>
</dbReference>
<dbReference type="CDD" id="cd04301">
    <property type="entry name" value="NAT_SF"/>
    <property type="match status" value="1"/>
</dbReference>
<evidence type="ECO:0000259" key="1">
    <source>
        <dbReference type="PROSITE" id="PS51186"/>
    </source>
</evidence>
<evidence type="ECO:0000313" key="3">
    <source>
        <dbReference type="EMBL" id="AJF48924.1"/>
    </source>
</evidence>
<feature type="domain" description="N-acetyltransferase" evidence="1">
    <location>
        <begin position="6"/>
        <end position="158"/>
    </location>
</feature>
<accession>A0A0C4Y8K6</accession>
<gene>
    <name evidence="2" type="primary">aac(3-Id)</name>
</gene>
<sequence>MSVEIIHLTGNDVALLQSINAMFGEAFNDQDSYARNKPSSSYLQKLLSTSSFIALAAVDEQKVIGAIAAYELQKFEQQRSEIYIYDLAVAATRRREGIATALIKKLKAIGAARGAYVIYVQADKGVEDQPAIELYKKLGTIEDVFHFDIAVEQSKNHA</sequence>